<evidence type="ECO:0000313" key="1">
    <source>
        <dbReference type="EMBL" id="AMS02557.1"/>
    </source>
</evidence>
<sequence length="71" mass="8405">MAHIDIRFEFNDKDEWGDRIYDLIALQRIGGTVPEDYLDELTEVHGDKDRFHLIAWDLLKAFETDELVVIE</sequence>
<proteinExistence type="predicted"/>
<dbReference type="KEGG" id="vg:29124970"/>
<name>A0A142K8X4_9CAUD</name>
<dbReference type="RefSeq" id="YP_009301067.1">
    <property type="nucleotide sequence ID" value="NC_031230.1"/>
</dbReference>
<protein>
    <submittedName>
        <fullName evidence="1">Uncharacterized protein</fullName>
    </submittedName>
</protein>
<dbReference type="GeneID" id="29124970"/>
<keyword evidence="2" id="KW-1185">Reference proteome</keyword>
<evidence type="ECO:0000313" key="2">
    <source>
        <dbReference type="Proteomes" id="UP000201371"/>
    </source>
</evidence>
<organism evidence="1 2">
    <name type="scientific">Gordonia phage Yvonnetastic</name>
    <dbReference type="NCBI Taxonomy" id="1821566"/>
    <lineage>
        <taxon>Viruses</taxon>
        <taxon>Duplodnaviria</taxon>
        <taxon>Heunggongvirae</taxon>
        <taxon>Uroviricota</taxon>
        <taxon>Caudoviricetes</taxon>
        <taxon>Yvonnevirus</taxon>
        <taxon>Yvonnevirus yvonnetastic</taxon>
        <taxon>Gordonia virus Yvonnetastic</taxon>
    </lineage>
</organism>
<reference evidence="2" key="1">
    <citation type="submission" date="2016-03" db="EMBL/GenBank/DDBJ databases">
        <authorList>
            <person name="Ploux O."/>
        </authorList>
    </citation>
    <scope>NUCLEOTIDE SEQUENCE [LARGE SCALE GENOMIC DNA]</scope>
</reference>
<gene>
    <name evidence="1" type="primary">8</name>
    <name evidence="1" type="ORF">SEA_YVONNETASTIC_8</name>
</gene>
<dbReference type="EMBL" id="KU963248">
    <property type="protein sequence ID" value="AMS02557.1"/>
    <property type="molecule type" value="Genomic_DNA"/>
</dbReference>
<accession>A0A142K8X4</accession>
<dbReference type="Proteomes" id="UP000201371">
    <property type="component" value="Segment"/>
</dbReference>